<feature type="region of interest" description="Disordered" evidence="2">
    <location>
        <begin position="233"/>
        <end position="258"/>
    </location>
</feature>
<feature type="compositionally biased region" description="Low complexity" evidence="2">
    <location>
        <begin position="593"/>
        <end position="611"/>
    </location>
</feature>
<dbReference type="PROSITE" id="PS00463">
    <property type="entry name" value="ZN2_CY6_FUNGAL_1"/>
    <property type="match status" value="1"/>
</dbReference>
<evidence type="ECO:0000313" key="5">
    <source>
        <dbReference type="Proteomes" id="UP000504638"/>
    </source>
</evidence>
<dbReference type="CDD" id="cd12148">
    <property type="entry name" value="fungal_TF_MHR"/>
    <property type="match status" value="1"/>
</dbReference>
<evidence type="ECO:0000313" key="6">
    <source>
        <dbReference type="RefSeq" id="XP_033529648.1"/>
    </source>
</evidence>
<feature type="domain" description="Zn(2)-C6 fungal-type" evidence="3">
    <location>
        <begin position="114"/>
        <end position="147"/>
    </location>
</feature>
<dbReference type="AlphaFoldDB" id="A0A6G1FQE6"/>
<dbReference type="OrthoDB" id="5426978at2759"/>
<evidence type="ECO:0000313" key="4">
    <source>
        <dbReference type="EMBL" id="KAF1808017.1"/>
    </source>
</evidence>
<dbReference type="CDD" id="cd00067">
    <property type="entry name" value="GAL4"/>
    <property type="match status" value="1"/>
</dbReference>
<dbReference type="PANTHER" id="PTHR46910">
    <property type="entry name" value="TRANSCRIPTION FACTOR PDR1"/>
    <property type="match status" value="1"/>
</dbReference>
<dbReference type="Proteomes" id="UP000504638">
    <property type="component" value="Unplaced"/>
</dbReference>
<dbReference type="InterPro" id="IPR036864">
    <property type="entry name" value="Zn2-C6_fun-type_DNA-bd_sf"/>
</dbReference>
<evidence type="ECO:0000259" key="3">
    <source>
        <dbReference type="PROSITE" id="PS50048"/>
    </source>
</evidence>
<reference evidence="6" key="2">
    <citation type="submission" date="2020-04" db="EMBL/GenBank/DDBJ databases">
        <authorList>
            <consortium name="NCBI Genome Project"/>
        </authorList>
    </citation>
    <scope>NUCLEOTIDE SEQUENCE</scope>
    <source>
        <strain evidence="6">CBS 781.70</strain>
    </source>
</reference>
<dbReference type="GO" id="GO:0000981">
    <property type="term" value="F:DNA-binding transcription factor activity, RNA polymerase II-specific"/>
    <property type="evidence" value="ECO:0007669"/>
    <property type="project" value="InterPro"/>
</dbReference>
<feature type="region of interest" description="Disordered" evidence="2">
    <location>
        <begin position="50"/>
        <end position="82"/>
    </location>
</feature>
<dbReference type="Gene3D" id="4.10.240.10">
    <property type="entry name" value="Zn(2)-C6 fungal-type DNA-binding domain"/>
    <property type="match status" value="1"/>
</dbReference>
<reference evidence="6" key="3">
    <citation type="submission" date="2025-04" db="UniProtKB">
        <authorList>
            <consortium name="RefSeq"/>
        </authorList>
    </citation>
    <scope>IDENTIFICATION</scope>
    <source>
        <strain evidence="6">CBS 781.70</strain>
    </source>
</reference>
<dbReference type="EMBL" id="ML975193">
    <property type="protein sequence ID" value="KAF1808017.1"/>
    <property type="molecule type" value="Genomic_DNA"/>
</dbReference>
<sequence length="690" mass="76105">MSNPQSYPSPDAAQVTTGAAPFYSHNGASAAANEIRADMELSAELQRATAPLIARNQEDQAHHVPRVQTPTQPPNQSDVLTEPLPPYQHQHHYSLADVSDIGSGPGKRQKASRACDGCRQKKIKCDLAPDQQDACRNCKKAGIRCQFTRQQLKRGPSKGYIKELADRVQSLEQSLNPFNSQPNAHDTDFSYVQNLANFNGESGTESTPTNPRKRTYSASQGIHDLALAQQDGFRLPSAGPQDGARDAQPQQDDDDDWFNMDLTQDLGLPEWNYTIVSDYYERMHQQLPFLPKSIVQLRQRLTLCRPTLRRAFTLALECFIRSCPGSKLPQDAEFREQFQTVSKLLQFWHYEDPINAAFHNSLVYVQALVLMHLASENQTLHDKHTVTSRSEWLARAIGQSKHLRLEEPRGRATILDGDLSQDTDERLARRIFYTIYVLDQWHAISLCQSALLPDYGMSTMHEDAAILGPELHFLKRSALILGDLVKTVKACSLLPRDPLLAHLDPSSPATLILTGFTNATLSLFRDLAADLLPTIPHLELLYHHLQLLLLRFAPAPHPPPPPPPPPPPSSPPPAASSKSSPRPIRPYQPHLPPSTTTASPTPHSPSTNSAPGAIPVRADGNDWNTATRELCRRKHRVFSGEGGGVEAARAAAVAAEGQLGGGWDAKEVVVFGYLRYLDRGSGEGEGNGAV</sequence>
<proteinExistence type="predicted"/>
<accession>A0A6G1FQE6</accession>
<dbReference type="PANTHER" id="PTHR46910:SF1">
    <property type="entry name" value="MISCELLANEOUS ZN(II)2CYS6 TRANSCRIPTION FACTOR (EUROFUNG)-RELATED"/>
    <property type="match status" value="1"/>
</dbReference>
<feature type="compositionally biased region" description="Pro residues" evidence="2">
    <location>
        <begin position="583"/>
        <end position="592"/>
    </location>
</feature>
<feature type="compositionally biased region" description="Polar residues" evidence="2">
    <location>
        <begin position="68"/>
        <end position="79"/>
    </location>
</feature>
<feature type="compositionally biased region" description="Pro residues" evidence="2">
    <location>
        <begin position="556"/>
        <end position="574"/>
    </location>
</feature>
<dbReference type="GeneID" id="54422171"/>
<evidence type="ECO:0000256" key="2">
    <source>
        <dbReference type="SAM" id="MobiDB-lite"/>
    </source>
</evidence>
<dbReference type="PROSITE" id="PS50048">
    <property type="entry name" value="ZN2_CY6_FUNGAL_2"/>
    <property type="match status" value="1"/>
</dbReference>
<organism evidence="4">
    <name type="scientific">Eremomyces bilateralis CBS 781.70</name>
    <dbReference type="NCBI Taxonomy" id="1392243"/>
    <lineage>
        <taxon>Eukaryota</taxon>
        <taxon>Fungi</taxon>
        <taxon>Dikarya</taxon>
        <taxon>Ascomycota</taxon>
        <taxon>Pezizomycotina</taxon>
        <taxon>Dothideomycetes</taxon>
        <taxon>Dothideomycetes incertae sedis</taxon>
        <taxon>Eremomycetales</taxon>
        <taxon>Eremomycetaceae</taxon>
        <taxon>Eremomyces</taxon>
    </lineage>
</organism>
<dbReference type="InterPro" id="IPR001138">
    <property type="entry name" value="Zn2Cys6_DnaBD"/>
</dbReference>
<keyword evidence="5" id="KW-1185">Reference proteome</keyword>
<dbReference type="SMART" id="SM00066">
    <property type="entry name" value="GAL4"/>
    <property type="match status" value="1"/>
</dbReference>
<dbReference type="GO" id="GO:0003677">
    <property type="term" value="F:DNA binding"/>
    <property type="evidence" value="ECO:0007669"/>
    <property type="project" value="InterPro"/>
</dbReference>
<dbReference type="GO" id="GO:0006351">
    <property type="term" value="P:DNA-templated transcription"/>
    <property type="evidence" value="ECO:0007669"/>
    <property type="project" value="InterPro"/>
</dbReference>
<dbReference type="SUPFAM" id="SSF57701">
    <property type="entry name" value="Zn2/Cys6 DNA-binding domain"/>
    <property type="match status" value="1"/>
</dbReference>
<keyword evidence="1" id="KW-0539">Nucleus</keyword>
<feature type="region of interest" description="Disordered" evidence="2">
    <location>
        <begin position="556"/>
        <end position="621"/>
    </location>
</feature>
<evidence type="ECO:0000256" key="1">
    <source>
        <dbReference type="ARBA" id="ARBA00023242"/>
    </source>
</evidence>
<name>A0A6G1FQE6_9PEZI</name>
<feature type="region of interest" description="Disordered" evidence="2">
    <location>
        <begin position="198"/>
        <end position="217"/>
    </location>
</feature>
<feature type="region of interest" description="Disordered" evidence="2">
    <location>
        <begin position="1"/>
        <end position="24"/>
    </location>
</feature>
<reference evidence="4 6" key="1">
    <citation type="submission" date="2020-01" db="EMBL/GenBank/DDBJ databases">
        <authorList>
            <consortium name="DOE Joint Genome Institute"/>
            <person name="Haridas S."/>
            <person name="Albert R."/>
            <person name="Binder M."/>
            <person name="Bloem J."/>
            <person name="Labutti K."/>
            <person name="Salamov A."/>
            <person name="Andreopoulos B."/>
            <person name="Baker S.E."/>
            <person name="Barry K."/>
            <person name="Bills G."/>
            <person name="Bluhm B.H."/>
            <person name="Cannon C."/>
            <person name="Castanera R."/>
            <person name="Culley D.E."/>
            <person name="Daum C."/>
            <person name="Ezra D."/>
            <person name="Gonzalez J.B."/>
            <person name="Henrissat B."/>
            <person name="Kuo A."/>
            <person name="Liang C."/>
            <person name="Lipzen A."/>
            <person name="Lutzoni F."/>
            <person name="Magnuson J."/>
            <person name="Mondo S."/>
            <person name="Nolan M."/>
            <person name="Ohm R."/>
            <person name="Pangilinan J."/>
            <person name="Park H.-J."/>
            <person name="Ramirez L."/>
            <person name="Alfaro M."/>
            <person name="Sun H."/>
            <person name="Tritt A."/>
            <person name="Yoshinaga Y."/>
            <person name="Zwiers L.-H."/>
            <person name="Turgeon B.G."/>
            <person name="Goodwin S.B."/>
            <person name="Spatafora J.W."/>
            <person name="Crous P.W."/>
            <person name="Grigoriev I.V."/>
        </authorList>
    </citation>
    <scope>NUCLEOTIDE SEQUENCE</scope>
    <source>
        <strain evidence="4 6">CBS 781.70</strain>
    </source>
</reference>
<protein>
    <recommendedName>
        <fullName evidence="3">Zn(2)-C6 fungal-type domain-containing protein</fullName>
    </recommendedName>
</protein>
<dbReference type="RefSeq" id="XP_033529648.1">
    <property type="nucleotide sequence ID" value="XM_033681601.1"/>
</dbReference>
<dbReference type="GO" id="GO:0008270">
    <property type="term" value="F:zinc ion binding"/>
    <property type="evidence" value="ECO:0007669"/>
    <property type="project" value="InterPro"/>
</dbReference>
<dbReference type="InterPro" id="IPR050987">
    <property type="entry name" value="AtrR-like"/>
</dbReference>
<feature type="compositionally biased region" description="Low complexity" evidence="2">
    <location>
        <begin position="240"/>
        <end position="250"/>
    </location>
</feature>
<gene>
    <name evidence="4 6" type="ORF">P152DRAFT_477671</name>
</gene>
<dbReference type="Pfam" id="PF00172">
    <property type="entry name" value="Zn_clus"/>
    <property type="match status" value="1"/>
</dbReference>